<sequence length="132" mass="15096">MNTVKVPDNFNKDFPARMSDGRFVTDYTSSCQHNLFYQQGMNSWQYRMFLTSNGVNVIDHELQGDAEEFGCSDCSQDFVPSTRFEQDCSKDYCLINEVNPEGIGIEQAKVKDKKQIKEPSPYAEKENGSLLE</sequence>
<protein>
    <submittedName>
        <fullName evidence="2">Uncharacterized protein</fullName>
    </submittedName>
</protein>
<feature type="region of interest" description="Disordered" evidence="1">
    <location>
        <begin position="110"/>
        <end position="132"/>
    </location>
</feature>
<proteinExistence type="predicted"/>
<organism evidence="2">
    <name type="scientific">viral metagenome</name>
    <dbReference type="NCBI Taxonomy" id="1070528"/>
    <lineage>
        <taxon>unclassified sequences</taxon>
        <taxon>metagenomes</taxon>
        <taxon>organismal metagenomes</taxon>
    </lineage>
</organism>
<name>A0A6C0L2V6_9ZZZZ</name>
<evidence type="ECO:0000313" key="2">
    <source>
        <dbReference type="EMBL" id="QHU23187.1"/>
    </source>
</evidence>
<dbReference type="AlphaFoldDB" id="A0A6C0L2V6"/>
<dbReference type="EMBL" id="MN741026">
    <property type="protein sequence ID" value="QHU23187.1"/>
    <property type="molecule type" value="Genomic_DNA"/>
</dbReference>
<reference evidence="2" key="1">
    <citation type="journal article" date="2020" name="Nature">
        <title>Giant virus diversity and host interactions through global metagenomics.</title>
        <authorList>
            <person name="Schulz F."/>
            <person name="Roux S."/>
            <person name="Paez-Espino D."/>
            <person name="Jungbluth S."/>
            <person name="Walsh D.A."/>
            <person name="Denef V.J."/>
            <person name="McMahon K.D."/>
            <person name="Konstantinidis K.T."/>
            <person name="Eloe-Fadrosh E.A."/>
            <person name="Kyrpides N.C."/>
            <person name="Woyke T."/>
        </authorList>
    </citation>
    <scope>NUCLEOTIDE SEQUENCE</scope>
    <source>
        <strain evidence="2">GVMAG-S-ERX555907-94</strain>
    </source>
</reference>
<evidence type="ECO:0000256" key="1">
    <source>
        <dbReference type="SAM" id="MobiDB-lite"/>
    </source>
</evidence>
<accession>A0A6C0L2V6</accession>